<protein>
    <submittedName>
        <fullName evidence="3">Uncharacterized protein</fullName>
    </submittedName>
</protein>
<comment type="caution">
    <text evidence="3">The sequence shown here is derived from an EMBL/GenBank/DDBJ whole genome shotgun (WGS) entry which is preliminary data.</text>
</comment>
<dbReference type="Proteomes" id="UP001632037">
    <property type="component" value="Unassembled WGS sequence"/>
</dbReference>
<sequence length="888" mass="100474">MLPPIHKSTNGIATEWRGSGFFNDSNRKQLSPRRNGHPENQISSALSISASSLPGPERIAERMQSLERENERFREELQHLRHFYSNNQQQHENDKLSVSAVAEDLQRLAHSFNSKLQADASHQQREQQKAALLFAEVARIGHRVEGFESELRGVVDDTQRKFEAQEQHAHFMASVNSKQQQSVSPTRNADFQRQLRDMQEAMMQLRSELDADRNARWKNDAAIDAKMDSQLERLNAKVTADKRDLVRALDEQRQLVTGADFQRVTSLMREFSRVNDHLLALERWLHTEFGQIKRVFQTLAGDVDARFQCVLVELANGLKMWHAALARQEEELGLRFHDLEEATRAVAIVVQRKLRTLEEVVPLEVQARQKNDDKLRKRVEGVVKSLGHAIETCRGEYLPQYSTLVQHVHQLELAQSNSSDEVALAQRVNQLELAQRDASEEVSMQHNAMRETIQAFMEDSDAMLVRLATAVELERTKGMELVSARASAPQEELASETKRFREELNALQTRTPLHEQECHQARQIVSVTAPAVTPVIVTTQATEAMRMKSQHIEEELKVLQNWVAMHAKECCQLPQAVPAMVSLTSADIQAPEDVNMATKNINEAVDALQAWTAMHAQECRQFFDFLNWSMDDARRESAVLQCLDDVIGQIVEVRTCEHLNALEKDVNLALKQNGAVPDIALSTVAPSKRNQRQFSLHLPDQGYLQSFKRSTRSPVSETESDRLDLSTTYYASTDGELEKHGVRIDQSGEEVCDEATWNTPSKGSTLTENDVYVQDVVTLLSNLAETDNPHLNLMNSLENGNDSAVTTPSNTTYHAHDVESEEEYSMDMTHEEDAKAEQPVIAHPRPKIGQPRNEAALLTTEQDSRQRSASPAEMSEPPNEEEPMTLDL</sequence>
<keyword evidence="1" id="KW-0175">Coiled coil</keyword>
<feature type="coiled-coil region" evidence="1">
    <location>
        <begin position="56"/>
        <end position="83"/>
    </location>
</feature>
<dbReference type="AlphaFoldDB" id="A0ABD3FQB0"/>
<dbReference type="EMBL" id="JBIMZQ010000010">
    <property type="protein sequence ID" value="KAL3668948.1"/>
    <property type="molecule type" value="Genomic_DNA"/>
</dbReference>
<gene>
    <name evidence="3" type="ORF">V7S43_006236</name>
</gene>
<organism evidence="3 4">
    <name type="scientific">Phytophthora oleae</name>
    <dbReference type="NCBI Taxonomy" id="2107226"/>
    <lineage>
        <taxon>Eukaryota</taxon>
        <taxon>Sar</taxon>
        <taxon>Stramenopiles</taxon>
        <taxon>Oomycota</taxon>
        <taxon>Peronosporomycetes</taxon>
        <taxon>Peronosporales</taxon>
        <taxon>Peronosporaceae</taxon>
        <taxon>Phytophthora</taxon>
    </lineage>
</organism>
<feature type="region of interest" description="Disordered" evidence="2">
    <location>
        <begin position="1"/>
        <end position="40"/>
    </location>
</feature>
<keyword evidence="4" id="KW-1185">Reference proteome</keyword>
<evidence type="ECO:0000256" key="1">
    <source>
        <dbReference type="SAM" id="Coils"/>
    </source>
</evidence>
<name>A0ABD3FQB0_9STRA</name>
<proteinExistence type="predicted"/>
<feature type="compositionally biased region" description="Acidic residues" evidence="2">
    <location>
        <begin position="878"/>
        <end position="888"/>
    </location>
</feature>
<reference evidence="3 4" key="1">
    <citation type="submission" date="2024-09" db="EMBL/GenBank/DDBJ databases">
        <title>Genome sequencing and assembly of Phytophthora oleae, isolate VK10A, causative agent of rot of olive drupes.</title>
        <authorList>
            <person name="Conti Taguali S."/>
            <person name="Riolo M."/>
            <person name="La Spada F."/>
            <person name="Cacciola S.O."/>
            <person name="Dionisio G."/>
        </authorList>
    </citation>
    <scope>NUCLEOTIDE SEQUENCE [LARGE SCALE GENOMIC DNA]</scope>
    <source>
        <strain evidence="3 4">VK10A</strain>
    </source>
</reference>
<feature type="compositionally biased region" description="Low complexity" evidence="2">
    <location>
        <begin position="868"/>
        <end position="877"/>
    </location>
</feature>
<feature type="coiled-coil region" evidence="1">
    <location>
        <begin position="188"/>
        <end position="251"/>
    </location>
</feature>
<feature type="region of interest" description="Disordered" evidence="2">
    <location>
        <begin position="821"/>
        <end position="888"/>
    </location>
</feature>
<evidence type="ECO:0000313" key="3">
    <source>
        <dbReference type="EMBL" id="KAL3668948.1"/>
    </source>
</evidence>
<evidence type="ECO:0000256" key="2">
    <source>
        <dbReference type="SAM" id="MobiDB-lite"/>
    </source>
</evidence>
<accession>A0ABD3FQB0</accession>
<evidence type="ECO:0000313" key="4">
    <source>
        <dbReference type="Proteomes" id="UP001632037"/>
    </source>
</evidence>